<dbReference type="AlphaFoldDB" id="A0A242K7E0"/>
<dbReference type="OrthoDB" id="7065534at2"/>
<evidence type="ECO:0000256" key="1">
    <source>
        <dbReference type="ARBA" id="ARBA00008525"/>
    </source>
</evidence>
<organism evidence="2">
    <name type="scientific">Candidatus Enterococcus clewellii</name>
    <dbReference type="NCBI Taxonomy" id="1834193"/>
    <lineage>
        <taxon>Bacteria</taxon>
        <taxon>Bacillati</taxon>
        <taxon>Bacillota</taxon>
        <taxon>Bacilli</taxon>
        <taxon>Lactobacillales</taxon>
        <taxon>Enterococcaceae</taxon>
        <taxon>Enterococcus</taxon>
    </lineage>
</organism>
<protein>
    <recommendedName>
        <fullName evidence="5">CbrC family protein</fullName>
    </recommendedName>
</protein>
<evidence type="ECO:0000313" key="2">
    <source>
        <dbReference type="EMBL" id="OTP16023.1"/>
    </source>
</evidence>
<dbReference type="Pfam" id="PF03691">
    <property type="entry name" value="UPF0167"/>
    <property type="match status" value="1"/>
</dbReference>
<keyword evidence="4" id="KW-1185">Reference proteome</keyword>
<accession>A0A242K7E0</accession>
<reference evidence="3" key="3">
    <citation type="submission" date="2024-03" db="EMBL/GenBank/DDBJ databases">
        <title>The Genome Sequence of Enterococcus sp. DIV0242b.</title>
        <authorList>
            <consortium name="The Broad Institute Genomics Platform"/>
            <consortium name="The Broad Institute Microbial Omics Core"/>
            <consortium name="The Broad Institute Genomic Center for Infectious Diseases"/>
            <person name="Earl A."/>
            <person name="Manson A."/>
            <person name="Gilmore M."/>
            <person name="Schwartman J."/>
            <person name="Shea T."/>
            <person name="Abouelleil A."/>
            <person name="Cao P."/>
            <person name="Chapman S."/>
            <person name="Cusick C."/>
            <person name="Young S."/>
            <person name="Neafsey D."/>
            <person name="Nusbaum C."/>
            <person name="Birren B."/>
        </authorList>
    </citation>
    <scope>NUCLEOTIDE SEQUENCE</scope>
    <source>
        <strain evidence="3">9E7_DIV0242</strain>
    </source>
</reference>
<dbReference type="EMBL" id="CP147247">
    <property type="protein sequence ID" value="WYJ92343.1"/>
    <property type="molecule type" value="Genomic_DNA"/>
</dbReference>
<name>A0A242K7E0_9ENTE</name>
<reference evidence="3" key="2">
    <citation type="submission" date="2017-05" db="EMBL/GenBank/DDBJ databases">
        <authorList>
            <consortium name="The Broad Institute Genomics Platform"/>
            <consortium name="The Broad Institute Genomic Center for Infectious Diseases"/>
            <person name="Earl A."/>
            <person name="Manson A."/>
            <person name="Schwartman J."/>
            <person name="Gilmore M."/>
            <person name="Abouelleil A."/>
            <person name="Cao P."/>
            <person name="Chapman S."/>
            <person name="Cusick C."/>
            <person name="Shea T."/>
            <person name="Young S."/>
            <person name="Neafsey D."/>
            <person name="Nusbaum C."/>
            <person name="Birren B."/>
        </authorList>
    </citation>
    <scope>NUCLEOTIDE SEQUENCE</scope>
    <source>
        <strain evidence="3">9E7_DIV0242</strain>
    </source>
</reference>
<evidence type="ECO:0000313" key="4">
    <source>
        <dbReference type="Proteomes" id="UP000195141"/>
    </source>
</evidence>
<comment type="similarity">
    <text evidence="1">Belongs to the UPF0167 family.</text>
</comment>
<dbReference type="EMBL" id="NGMM01000003">
    <property type="protein sequence ID" value="OTP16023.1"/>
    <property type="molecule type" value="Genomic_DNA"/>
</dbReference>
<dbReference type="Proteomes" id="UP000195141">
    <property type="component" value="Chromosome"/>
</dbReference>
<sequence length="173" mass="19716">MSNQQLPSFKYSPNLESIGILNNKESTCECCGDRVTKSISHMYCVDEIQCICLNCVSNGKAAEKFDGDFIQDAEHDQVTDPAKIKELFQRTPGYISWQGEYWLVHCQDFCAYLGEVGTKELEELGIADQVISEYEALDEYEDIRPYLVKSGSMCGYLFQCLHCGKYRLWVDAD</sequence>
<proteinExistence type="inferred from homology"/>
<dbReference type="InterPro" id="IPR005363">
    <property type="entry name" value="UPF0167"/>
</dbReference>
<reference evidence="2" key="1">
    <citation type="submission" date="2017-05" db="EMBL/GenBank/DDBJ databases">
        <title>The Genome Sequence of Enterococcus sp. 9E7_DIV0242.</title>
        <authorList>
            <consortium name="The Broad Institute Genomics Platform"/>
            <consortium name="The Broad Institute Genomic Center for Infectious Diseases"/>
            <person name="Earl A."/>
            <person name="Manson A."/>
            <person name="Schwartman J."/>
            <person name="Gilmore M."/>
            <person name="Abouelleil A."/>
            <person name="Cao P."/>
            <person name="Chapman S."/>
            <person name="Cusick C."/>
            <person name="Shea T."/>
            <person name="Young S."/>
            <person name="Neafsey D."/>
            <person name="Nusbaum C."/>
            <person name="Birren B."/>
        </authorList>
    </citation>
    <scope>NUCLEOTIDE SEQUENCE [LARGE SCALE GENOMIC DNA]</scope>
    <source>
        <strain evidence="2">9E7_DIV0242</strain>
    </source>
</reference>
<evidence type="ECO:0000313" key="3">
    <source>
        <dbReference type="EMBL" id="WYJ92343.1"/>
    </source>
</evidence>
<evidence type="ECO:0008006" key="5">
    <source>
        <dbReference type="Google" id="ProtNLM"/>
    </source>
</evidence>
<gene>
    <name evidence="2" type="ORF">A5888_002237</name>
    <name evidence="3" type="ORF">A5888_004116</name>
</gene>
<dbReference type="RefSeq" id="WP_086349289.1">
    <property type="nucleotide sequence ID" value="NZ_CP147247.1"/>
</dbReference>